<protein>
    <submittedName>
        <fullName evidence="9">Transporter</fullName>
    </submittedName>
</protein>
<evidence type="ECO:0000256" key="5">
    <source>
        <dbReference type="ARBA" id="ARBA00022729"/>
    </source>
</evidence>
<evidence type="ECO:0000256" key="2">
    <source>
        <dbReference type="ARBA" id="ARBA00008163"/>
    </source>
</evidence>
<feature type="signal peptide" evidence="8">
    <location>
        <begin position="1"/>
        <end position="19"/>
    </location>
</feature>
<dbReference type="SUPFAM" id="SSF56935">
    <property type="entry name" value="Porins"/>
    <property type="match status" value="1"/>
</dbReference>
<evidence type="ECO:0000256" key="3">
    <source>
        <dbReference type="ARBA" id="ARBA00022452"/>
    </source>
</evidence>
<dbReference type="AlphaFoldDB" id="V6S991"/>
<reference evidence="10" key="1">
    <citation type="submission" date="2013-09" db="EMBL/GenBank/DDBJ databases">
        <authorList>
            <person name="Zeng Z."/>
            <person name="Chen C."/>
        </authorList>
    </citation>
    <scope>NUCLEOTIDE SEQUENCE [LARGE SCALE GENOMIC DNA]</scope>
    <source>
        <strain evidence="10">DK69</strain>
    </source>
</reference>
<sequence>MRKLLSLTLLALASTSVFAGGYRVSLQGQKQLAMGHTGVAVVNSAEVLFFNPAGISFLEDKFNASIGGNLLFAETKFQNETYNWQNSTDNMGTPFSIYASYKINKWLSAGIAVYTPYGSEVEWDRDWQGSHLVNRIDLKAIYIQPTVSFKVNDAFAIGGGPIYVIGSVEFNKNLNRSLTDESGNRSDVSLDANGINAWGYAAGFMLNPCKEMRLGVNYRSEIIMEARGGMAAFNEIPVFLQEKFSNTTFSADLPLPAELTAGLSLNLTDKWMIAFDYNRTMWSAYKDLTIDFDNSVETSVNPRNYQNTNTYRVGTQYEATDKFTFRAGWYKDESPIASGYFAPETPRNDSMGYTGGLTYQINKNLGVDASFLYLHFDEIDASYDHYQETTLVNGQAVTSTIPFGGTYKSTVFSPGVGVTYSF</sequence>
<evidence type="ECO:0000313" key="10">
    <source>
        <dbReference type="Proteomes" id="UP000030149"/>
    </source>
</evidence>
<keyword evidence="7" id="KW-0998">Cell outer membrane</keyword>
<dbReference type="EMBL" id="JRLZ01000004">
    <property type="protein sequence ID" value="KGO96538.1"/>
    <property type="molecule type" value="Genomic_DNA"/>
</dbReference>
<reference evidence="9 10" key="2">
    <citation type="journal article" date="2015" name="Stand. Genomic Sci.">
        <title>High quality draft genomic sequence of Flavobacterium enshiense DK69(T) and comparison among Flavobacterium genomes.</title>
        <authorList>
            <person name="Zeng Z."/>
            <person name="Chen C."/>
            <person name="Du H."/>
            <person name="Wang G."/>
            <person name="Li M."/>
        </authorList>
    </citation>
    <scope>NUCLEOTIDE SEQUENCE [LARGE SCALE GENOMIC DNA]</scope>
    <source>
        <strain evidence="9 10">DK69</strain>
    </source>
</reference>
<evidence type="ECO:0000256" key="6">
    <source>
        <dbReference type="ARBA" id="ARBA00023136"/>
    </source>
</evidence>
<keyword evidence="10" id="KW-1185">Reference proteome</keyword>
<evidence type="ECO:0000313" key="9">
    <source>
        <dbReference type="EMBL" id="KGO96538.1"/>
    </source>
</evidence>
<dbReference type="GO" id="GO:0015483">
    <property type="term" value="F:long-chain fatty acid transporting porin activity"/>
    <property type="evidence" value="ECO:0007669"/>
    <property type="project" value="TreeGrafter"/>
</dbReference>
<dbReference type="Proteomes" id="UP000030149">
    <property type="component" value="Unassembled WGS sequence"/>
</dbReference>
<dbReference type="Pfam" id="PF03349">
    <property type="entry name" value="Toluene_X"/>
    <property type="match status" value="1"/>
</dbReference>
<keyword evidence="4" id="KW-0812">Transmembrane</keyword>
<accession>V6S991</accession>
<evidence type="ECO:0000256" key="1">
    <source>
        <dbReference type="ARBA" id="ARBA00004571"/>
    </source>
</evidence>
<dbReference type="OrthoDB" id="9922at2"/>
<feature type="chain" id="PRO_5004750404" evidence="8">
    <location>
        <begin position="20"/>
        <end position="422"/>
    </location>
</feature>
<comment type="caution">
    <text evidence="9">The sequence shown here is derived from an EMBL/GenBank/DDBJ whole genome shotgun (WGS) entry which is preliminary data.</text>
</comment>
<dbReference type="PANTHER" id="PTHR35093">
    <property type="entry name" value="OUTER MEMBRANE PROTEIN NMB0088-RELATED"/>
    <property type="match status" value="1"/>
</dbReference>
<evidence type="ECO:0000256" key="4">
    <source>
        <dbReference type="ARBA" id="ARBA00022692"/>
    </source>
</evidence>
<dbReference type="PATRIC" id="fig|1107311.3.peg.1354"/>
<dbReference type="InterPro" id="IPR005017">
    <property type="entry name" value="OMPP1/FadL/TodX"/>
</dbReference>
<dbReference type="STRING" id="1107311.Q767_06500"/>
<dbReference type="eggNOG" id="COG2067">
    <property type="taxonomic scope" value="Bacteria"/>
</dbReference>
<keyword evidence="6" id="KW-0472">Membrane</keyword>
<name>V6S991_9FLAO</name>
<dbReference type="GO" id="GO:0009279">
    <property type="term" value="C:cell outer membrane"/>
    <property type="evidence" value="ECO:0007669"/>
    <property type="project" value="UniProtKB-SubCell"/>
</dbReference>
<proteinExistence type="inferred from homology"/>
<dbReference type="Gene3D" id="2.40.160.60">
    <property type="entry name" value="Outer membrane protein transport protein (OMPP1/FadL/TodX)"/>
    <property type="match status" value="1"/>
</dbReference>
<dbReference type="PANTHER" id="PTHR35093:SF8">
    <property type="entry name" value="OUTER MEMBRANE PROTEIN NMB0088-RELATED"/>
    <property type="match status" value="1"/>
</dbReference>
<comment type="subcellular location">
    <subcellularLocation>
        <location evidence="1">Cell outer membrane</location>
        <topology evidence="1">Multi-pass membrane protein</topology>
    </subcellularLocation>
</comment>
<keyword evidence="3" id="KW-1134">Transmembrane beta strand</keyword>
<evidence type="ECO:0000256" key="8">
    <source>
        <dbReference type="SAM" id="SignalP"/>
    </source>
</evidence>
<dbReference type="RefSeq" id="WP_023573387.1">
    <property type="nucleotide sequence ID" value="NZ_AVCS01000009.1"/>
</dbReference>
<evidence type="ECO:0000256" key="7">
    <source>
        <dbReference type="ARBA" id="ARBA00023237"/>
    </source>
</evidence>
<gene>
    <name evidence="9" type="ORF">Q767_06500</name>
</gene>
<keyword evidence="5 8" id="KW-0732">Signal</keyword>
<organism evidence="9 10">
    <name type="scientific">Flavobacterium enshiense DK69</name>
    <dbReference type="NCBI Taxonomy" id="1107311"/>
    <lineage>
        <taxon>Bacteria</taxon>
        <taxon>Pseudomonadati</taxon>
        <taxon>Bacteroidota</taxon>
        <taxon>Flavobacteriia</taxon>
        <taxon>Flavobacteriales</taxon>
        <taxon>Flavobacteriaceae</taxon>
        <taxon>Flavobacterium</taxon>
    </lineage>
</organism>
<comment type="similarity">
    <text evidence="2">Belongs to the OmpP1/FadL family.</text>
</comment>